<evidence type="ECO:0000313" key="1">
    <source>
        <dbReference type="EMBL" id="KAJ9063862.1"/>
    </source>
</evidence>
<reference evidence="1" key="1">
    <citation type="submission" date="2022-04" db="EMBL/GenBank/DDBJ databases">
        <title>Genome of the entomopathogenic fungus Entomophthora muscae.</title>
        <authorList>
            <person name="Elya C."/>
            <person name="Lovett B.R."/>
            <person name="Lee E."/>
            <person name="Macias A.M."/>
            <person name="Hajek A.E."/>
            <person name="De Bivort B.L."/>
            <person name="Kasson M.T."/>
            <person name="De Fine Licht H.H."/>
            <person name="Stajich J.E."/>
        </authorList>
    </citation>
    <scope>NUCLEOTIDE SEQUENCE</scope>
    <source>
        <strain evidence="1">Berkeley</strain>
    </source>
</reference>
<keyword evidence="2" id="KW-1185">Reference proteome</keyword>
<gene>
    <name evidence="1" type="ORF">DSO57_1036466</name>
</gene>
<dbReference type="EMBL" id="QTSX02004612">
    <property type="protein sequence ID" value="KAJ9063862.1"/>
    <property type="molecule type" value="Genomic_DNA"/>
</dbReference>
<comment type="caution">
    <text evidence="1">The sequence shown here is derived from an EMBL/GenBank/DDBJ whole genome shotgun (WGS) entry which is preliminary data.</text>
</comment>
<proteinExistence type="predicted"/>
<accession>A0ACC2SNA4</accession>
<evidence type="ECO:0000313" key="2">
    <source>
        <dbReference type="Proteomes" id="UP001165960"/>
    </source>
</evidence>
<protein>
    <submittedName>
        <fullName evidence="1">Uncharacterized protein</fullName>
    </submittedName>
</protein>
<name>A0ACC2SNA4_9FUNG</name>
<organism evidence="1 2">
    <name type="scientific">Entomophthora muscae</name>
    <dbReference type="NCBI Taxonomy" id="34485"/>
    <lineage>
        <taxon>Eukaryota</taxon>
        <taxon>Fungi</taxon>
        <taxon>Fungi incertae sedis</taxon>
        <taxon>Zoopagomycota</taxon>
        <taxon>Entomophthoromycotina</taxon>
        <taxon>Entomophthoromycetes</taxon>
        <taxon>Entomophthorales</taxon>
        <taxon>Entomophthoraceae</taxon>
        <taxon>Entomophthora</taxon>
    </lineage>
</organism>
<sequence length="428" mass="45677">MAKGAPYVAEAYAQDTLDVPADQPEDLPPDGGFGWVVVAASFCILFMSLGVNYTFGVFLEHYTEKWDGRVSYNTLTWIGTLSSSLLSLAAGAGGILAEKVGFPLATFIGGSVFSAGLLLASFSTQVWHLFVTQGFMVGFGAAIMFITASSAPSQWFSKRRGLATGICLTGSGLGGLIIAPITDLMLSSLGAEVTLRIAAAVFFIVTCICAPFLKSRVPIRPEKRMIDLRIFRNAKFRALLIAEFTSCFGFLVPHLIMPMYAIYHGIDKSSSALLVGLISGGSAMGSVVLGFAADFAGPLNILSCSMLGRALICILFWVFSVTFAPLAVFNFLYGVSSGAFLSLTPVVVSRLFGLEDMASINGLIYLGAGIPELIGTPLATYILDSTSRSQGEKNFIPTIIYCGSAALISFFVMIYLKLLVQRKLFSIV</sequence>
<dbReference type="Proteomes" id="UP001165960">
    <property type="component" value="Unassembled WGS sequence"/>
</dbReference>